<dbReference type="EMBL" id="JACGWS010000011">
    <property type="protein sequence ID" value="MBC8756486.1"/>
    <property type="molecule type" value="Genomic_DNA"/>
</dbReference>
<name>A0ABR7QDM6_9FLAO</name>
<evidence type="ECO:0000313" key="2">
    <source>
        <dbReference type="Proteomes" id="UP000619238"/>
    </source>
</evidence>
<evidence type="ECO:0000313" key="1">
    <source>
        <dbReference type="EMBL" id="MBC8756486.1"/>
    </source>
</evidence>
<reference evidence="1 2" key="1">
    <citation type="submission" date="2020-07" db="EMBL/GenBank/DDBJ databases">
        <title>Description of Kordia aestuariivivens sp. nov., isolated from a tidal flat.</title>
        <authorList>
            <person name="Park S."/>
            <person name="Yoon J.-H."/>
        </authorList>
    </citation>
    <scope>NUCLEOTIDE SEQUENCE [LARGE SCALE GENOMIC DNA]</scope>
    <source>
        <strain evidence="1 2">YSTF-M3</strain>
    </source>
</reference>
<dbReference type="RefSeq" id="WP_187563519.1">
    <property type="nucleotide sequence ID" value="NZ_JACGWS010000011.1"/>
</dbReference>
<organism evidence="1 2">
    <name type="scientific">Kordia aestuariivivens</name>
    <dbReference type="NCBI Taxonomy" id="2759037"/>
    <lineage>
        <taxon>Bacteria</taxon>
        <taxon>Pseudomonadati</taxon>
        <taxon>Bacteroidota</taxon>
        <taxon>Flavobacteriia</taxon>
        <taxon>Flavobacteriales</taxon>
        <taxon>Flavobacteriaceae</taxon>
        <taxon>Kordia</taxon>
    </lineage>
</organism>
<protein>
    <submittedName>
        <fullName evidence="1">Uncharacterized protein</fullName>
    </submittedName>
</protein>
<dbReference type="Proteomes" id="UP000619238">
    <property type="component" value="Unassembled WGS sequence"/>
</dbReference>
<comment type="caution">
    <text evidence="1">The sequence shown here is derived from an EMBL/GenBank/DDBJ whole genome shotgun (WGS) entry which is preliminary data.</text>
</comment>
<sequence length="75" mass="8187">MKKSILNIGTVLNKEQQRNINGGDSLTNLQEYCGSLSIVYYSLTNDPEGDGISAENDALATQTLIQWNTHCIGVN</sequence>
<proteinExistence type="predicted"/>
<accession>A0ABR7QDM6</accession>
<keyword evidence="2" id="KW-1185">Reference proteome</keyword>
<gene>
    <name evidence="1" type="ORF">H2O64_17565</name>
</gene>